<dbReference type="PANTHER" id="PTHR16277">
    <property type="entry name" value="CELL DIVISION CYCLE ASSOCIATED PROTEIN 4/SERTA DOMAIN-CONTAINING PROTEIN 2"/>
    <property type="match status" value="1"/>
</dbReference>
<keyword evidence="3" id="KW-1185">Reference proteome</keyword>
<accession>A0ABM1B2V5</accession>
<evidence type="ECO:0000313" key="3">
    <source>
        <dbReference type="Proteomes" id="UP000694941"/>
    </source>
</evidence>
<feature type="region of interest" description="Disordered" evidence="1">
    <location>
        <begin position="409"/>
        <end position="438"/>
    </location>
</feature>
<protein>
    <submittedName>
        <fullName evidence="4">Uncharacterized serine-rich protein C215.13-like isoform X1</fullName>
    </submittedName>
</protein>
<sequence>MGIEVQPVPCFVLDNKKTQTLDVDVDTMLCDSQARGVKRKYEDDKECETPTSLYFTQRQSVFNISVCKLNRLRQTLSLRRSVLIYNTLRKIQRECEQEGIKMNYAPNSHLFLAPLNPQVMTLDPPPVPSQTTFEGYSGNTFNSVGDSKPIQRCLSDTEQPNPDAVSSYPLKSLLNAYQYKPSSQTEDQLNHKSQTSSIENSYVSKSCTLAEGVYKQSSDELSEEYDRYLMEFDSASGRITPFVKTACDRLDSGALWNDDSDRLTSLNWSSVLNFSSLSTSTATSVLPPEPAFDSSEDCQFAERNRGSSTTDSVAETVRTPSESSSTPETSLHMLLPATSSPTSELPTLNFRYSTPSSSPTPGATSSSSSGDEIFGDIDMALYDFDLYSPLSPPNVKLAPVSAEELMTSLTENGQPCPVSSYLKEKLSEEEEQTTPVES</sequence>
<dbReference type="GeneID" id="106458682"/>
<feature type="compositionally biased region" description="Low complexity" evidence="1">
    <location>
        <begin position="353"/>
        <end position="370"/>
    </location>
</feature>
<feature type="compositionally biased region" description="Polar residues" evidence="1">
    <location>
        <begin position="337"/>
        <end position="352"/>
    </location>
</feature>
<dbReference type="InterPro" id="IPR009263">
    <property type="entry name" value="SERTA_dom"/>
</dbReference>
<proteinExistence type="predicted"/>
<evidence type="ECO:0000313" key="4">
    <source>
        <dbReference type="RefSeq" id="XP_013773667.1"/>
    </source>
</evidence>
<gene>
    <name evidence="4" type="primary">LOC106458682</name>
</gene>
<dbReference type="PANTHER" id="PTHR16277:SF7">
    <property type="entry name" value="RE12330P"/>
    <property type="match status" value="1"/>
</dbReference>
<evidence type="ECO:0000259" key="2">
    <source>
        <dbReference type="PROSITE" id="PS51053"/>
    </source>
</evidence>
<name>A0ABM1B2V5_LIMPO</name>
<dbReference type="InterPro" id="IPR052262">
    <property type="entry name" value="E2F-SERTA_domain_protein"/>
</dbReference>
<dbReference type="PROSITE" id="PS51053">
    <property type="entry name" value="SERTA"/>
    <property type="match status" value="1"/>
</dbReference>
<feature type="domain" description="SERTA" evidence="2">
    <location>
        <begin position="54"/>
        <end position="99"/>
    </location>
</feature>
<evidence type="ECO:0000256" key="1">
    <source>
        <dbReference type="SAM" id="MobiDB-lite"/>
    </source>
</evidence>
<feature type="compositionally biased region" description="Low complexity" evidence="1">
    <location>
        <begin position="319"/>
        <end position="330"/>
    </location>
</feature>
<dbReference type="RefSeq" id="XP_013773667.1">
    <property type="nucleotide sequence ID" value="XM_013918213.2"/>
</dbReference>
<reference evidence="4" key="1">
    <citation type="submission" date="2025-08" db="UniProtKB">
        <authorList>
            <consortium name="RefSeq"/>
        </authorList>
    </citation>
    <scope>IDENTIFICATION</scope>
    <source>
        <tissue evidence="4">Muscle</tissue>
    </source>
</reference>
<dbReference type="Proteomes" id="UP000694941">
    <property type="component" value="Unplaced"/>
</dbReference>
<feature type="region of interest" description="Disordered" evidence="1">
    <location>
        <begin position="283"/>
        <end position="371"/>
    </location>
</feature>
<dbReference type="Pfam" id="PF06031">
    <property type="entry name" value="SERTA"/>
    <property type="match status" value="1"/>
</dbReference>
<organism evidence="3 4">
    <name type="scientific">Limulus polyphemus</name>
    <name type="common">Atlantic horseshoe crab</name>
    <dbReference type="NCBI Taxonomy" id="6850"/>
    <lineage>
        <taxon>Eukaryota</taxon>
        <taxon>Metazoa</taxon>
        <taxon>Ecdysozoa</taxon>
        <taxon>Arthropoda</taxon>
        <taxon>Chelicerata</taxon>
        <taxon>Merostomata</taxon>
        <taxon>Xiphosura</taxon>
        <taxon>Limulidae</taxon>
        <taxon>Limulus</taxon>
    </lineage>
</organism>